<protein>
    <recommendedName>
        <fullName evidence="2">EF-hand domain-containing protein</fullName>
    </recommendedName>
</protein>
<feature type="domain" description="EF-hand" evidence="2">
    <location>
        <begin position="67"/>
        <end position="102"/>
    </location>
</feature>
<evidence type="ECO:0000313" key="4">
    <source>
        <dbReference type="Proteomes" id="UP001515480"/>
    </source>
</evidence>
<evidence type="ECO:0000313" key="3">
    <source>
        <dbReference type="EMBL" id="KAL1522398.1"/>
    </source>
</evidence>
<dbReference type="SUPFAM" id="SSF47473">
    <property type="entry name" value="EF-hand"/>
    <property type="match status" value="2"/>
</dbReference>
<feature type="domain" description="EF-hand" evidence="2">
    <location>
        <begin position="490"/>
        <end position="525"/>
    </location>
</feature>
<feature type="domain" description="EF-hand" evidence="2">
    <location>
        <begin position="564"/>
        <end position="599"/>
    </location>
</feature>
<dbReference type="PANTHER" id="PTHR20875:SF0">
    <property type="entry name" value="GH12158P"/>
    <property type="match status" value="1"/>
</dbReference>
<dbReference type="PANTHER" id="PTHR20875">
    <property type="entry name" value="EF-HAND CALCIUM-BINDING DOMAIN-CONTAINING PROTEIN 6-RELATED"/>
    <property type="match status" value="1"/>
</dbReference>
<proteinExistence type="predicted"/>
<organism evidence="3 4">
    <name type="scientific">Prymnesium parvum</name>
    <name type="common">Toxic golden alga</name>
    <dbReference type="NCBI Taxonomy" id="97485"/>
    <lineage>
        <taxon>Eukaryota</taxon>
        <taxon>Haptista</taxon>
        <taxon>Haptophyta</taxon>
        <taxon>Prymnesiophyceae</taxon>
        <taxon>Prymnesiales</taxon>
        <taxon>Prymnesiaceae</taxon>
        <taxon>Prymnesium</taxon>
    </lineage>
</organism>
<dbReference type="InterPro" id="IPR002048">
    <property type="entry name" value="EF_hand_dom"/>
</dbReference>
<feature type="compositionally biased region" description="Basic and acidic residues" evidence="1">
    <location>
        <begin position="204"/>
        <end position="221"/>
    </location>
</feature>
<sequence>MKRSVAARTALEKPAARSLIAALEENVVPLTDLFRTWDEQGSGLVTKREFIQGLSLLGGKFGGREKIYRDAAHALFESFDADGAGAISYVQLHAILSHGKASPRPAALVSRPSGSEIAREPLPKGPAVHAALRRALAGRSGEVVELLRNWDDEGSGTVTRRDFWRALPLLGLQVLKEDFEQVFDAYRPKGSDDAARTPLAYVERRLRKDAAKPPAPRRADRPAAAPPPPAAPPAAEAPPRRAEFGEEPPPPDEPPPQYPELEAASAAAAEAAAAAAAALDAGRAQLAELQARVDAFPSGGKGKHAPPAELLAEKEAAAARLHEELEPAAAAAADAARAASGAVRQRQLNHTRRVLAARMDEEKARRAEVHAEVMREVAQQLRAQPHAPPAADAPQRARRTYPTVGHGLPGPLGGAWVRPSETGGLFGAPAARRLPRLRQPSDPLAPLRQLMGARLPALLEAVAARGVEGEGKVSRRVLAEALDALSLPPNDDAVLRQAFEGMDADGKGEIDLAELRRAVVPDSPRRKLPKIAAAHAAEGSGASQREAGREAERAMARLKEVMSGNLKGVVDVLKEWDKEANGTISIDEMRRALAALSMPIDEAALSRLFRQADADGAGAVKVKDLNTILRKQRANREASGQRVESVSAAQTSYGLGGATNPQNRSNLMYATRQLERGATPQGMATASKLSLPAIDGSRTKPVSAMAATRQHWTGNSREPTRPTRLFDTAGGVVAPPLA</sequence>
<evidence type="ECO:0000256" key="1">
    <source>
        <dbReference type="SAM" id="MobiDB-lite"/>
    </source>
</evidence>
<name>A0AB34JNX1_PRYPA</name>
<feature type="region of interest" description="Disordered" evidence="1">
    <location>
        <begin position="694"/>
        <end position="738"/>
    </location>
</feature>
<dbReference type="AlphaFoldDB" id="A0AB34JNX1"/>
<dbReference type="InterPro" id="IPR052603">
    <property type="entry name" value="EFCB6"/>
</dbReference>
<dbReference type="Pfam" id="PF13202">
    <property type="entry name" value="EF-hand_5"/>
    <property type="match status" value="1"/>
</dbReference>
<dbReference type="SMART" id="SM00054">
    <property type="entry name" value="EFh"/>
    <property type="match status" value="6"/>
</dbReference>
<reference evidence="3 4" key="1">
    <citation type="journal article" date="2024" name="Science">
        <title>Giant polyketide synthase enzymes in the biosynthesis of giant marine polyether toxins.</title>
        <authorList>
            <person name="Fallon T.R."/>
            <person name="Shende V.V."/>
            <person name="Wierzbicki I.H."/>
            <person name="Pendleton A.L."/>
            <person name="Watervoot N.F."/>
            <person name="Auber R.P."/>
            <person name="Gonzalez D.J."/>
            <person name="Wisecaver J.H."/>
            <person name="Moore B.S."/>
        </authorList>
    </citation>
    <scope>NUCLEOTIDE SEQUENCE [LARGE SCALE GENOMIC DNA]</scope>
    <source>
        <strain evidence="3 4">12B1</strain>
    </source>
</reference>
<feature type="compositionally biased region" description="Pro residues" evidence="1">
    <location>
        <begin position="224"/>
        <end position="236"/>
    </location>
</feature>
<dbReference type="InterPro" id="IPR011992">
    <property type="entry name" value="EF-hand-dom_pair"/>
</dbReference>
<dbReference type="Pfam" id="PF13833">
    <property type="entry name" value="EF-hand_8"/>
    <property type="match status" value="1"/>
</dbReference>
<gene>
    <name evidence="3" type="ORF">AB1Y20_017388</name>
</gene>
<feature type="domain" description="EF-hand" evidence="2">
    <location>
        <begin position="25"/>
        <end position="60"/>
    </location>
</feature>
<evidence type="ECO:0000259" key="2">
    <source>
        <dbReference type="PROSITE" id="PS50222"/>
    </source>
</evidence>
<accession>A0AB34JNX1</accession>
<dbReference type="GO" id="GO:0005509">
    <property type="term" value="F:calcium ion binding"/>
    <property type="evidence" value="ECO:0007669"/>
    <property type="project" value="InterPro"/>
</dbReference>
<dbReference type="PROSITE" id="PS50222">
    <property type="entry name" value="EF_HAND_2"/>
    <property type="match status" value="4"/>
</dbReference>
<dbReference type="Gene3D" id="1.10.238.10">
    <property type="entry name" value="EF-hand"/>
    <property type="match status" value="2"/>
</dbReference>
<feature type="region of interest" description="Disordered" evidence="1">
    <location>
        <begin position="204"/>
        <end position="266"/>
    </location>
</feature>
<dbReference type="CDD" id="cd00051">
    <property type="entry name" value="EFh"/>
    <property type="match status" value="1"/>
</dbReference>
<keyword evidence="4" id="KW-1185">Reference proteome</keyword>
<dbReference type="EMBL" id="JBGBPQ010000006">
    <property type="protein sequence ID" value="KAL1522398.1"/>
    <property type="molecule type" value="Genomic_DNA"/>
</dbReference>
<dbReference type="Proteomes" id="UP001515480">
    <property type="component" value="Unassembled WGS sequence"/>
</dbReference>
<comment type="caution">
    <text evidence="3">The sequence shown here is derived from an EMBL/GenBank/DDBJ whole genome shotgun (WGS) entry which is preliminary data.</text>
</comment>